<evidence type="ECO:0000256" key="1">
    <source>
        <dbReference type="SAM" id="MobiDB-lite"/>
    </source>
</evidence>
<keyword evidence="3" id="KW-1185">Reference proteome</keyword>
<dbReference type="AlphaFoldDB" id="A0AA35KSB1"/>
<feature type="compositionally biased region" description="Pro residues" evidence="1">
    <location>
        <begin position="46"/>
        <end position="63"/>
    </location>
</feature>
<organism evidence="2 3">
    <name type="scientific">Podarcis lilfordi</name>
    <name type="common">Lilford's wall lizard</name>
    <dbReference type="NCBI Taxonomy" id="74358"/>
    <lineage>
        <taxon>Eukaryota</taxon>
        <taxon>Metazoa</taxon>
        <taxon>Chordata</taxon>
        <taxon>Craniata</taxon>
        <taxon>Vertebrata</taxon>
        <taxon>Euteleostomi</taxon>
        <taxon>Lepidosauria</taxon>
        <taxon>Squamata</taxon>
        <taxon>Bifurcata</taxon>
        <taxon>Unidentata</taxon>
        <taxon>Episquamata</taxon>
        <taxon>Laterata</taxon>
        <taxon>Lacertibaenia</taxon>
        <taxon>Lacertidae</taxon>
        <taxon>Podarcis</taxon>
    </lineage>
</organism>
<sequence length="191" mass="19886">MGGSSRPYREALPRPLPAPSRGRKRPPVSPSRSAAAAAPPFLAEAPPQPRPPASHAPGTPPPANLGRGLALTWRAPLCPPPRGGASTCPSLALALALAWLQGGGEWGKPKAAAAAALRRQKCPRSGPGPALCAPRKGRAGLTREPARREEARGRRRQQQRGGARLPVSRRPAHEAASHTASAGRLADLCSW</sequence>
<feature type="compositionally biased region" description="Low complexity" evidence="1">
    <location>
        <begin position="30"/>
        <end position="45"/>
    </location>
</feature>
<protein>
    <submittedName>
        <fullName evidence="2">Uncharacterized protein</fullName>
    </submittedName>
</protein>
<name>A0AA35KSB1_9SAUR</name>
<feature type="region of interest" description="Disordered" evidence="1">
    <location>
        <begin position="120"/>
        <end position="191"/>
    </location>
</feature>
<dbReference type="Proteomes" id="UP001178461">
    <property type="component" value="Chromosome 8"/>
</dbReference>
<dbReference type="EMBL" id="OX395133">
    <property type="protein sequence ID" value="CAI5782564.1"/>
    <property type="molecule type" value="Genomic_DNA"/>
</dbReference>
<evidence type="ECO:0000313" key="2">
    <source>
        <dbReference type="EMBL" id="CAI5782564.1"/>
    </source>
</evidence>
<feature type="region of interest" description="Disordered" evidence="1">
    <location>
        <begin position="1"/>
        <end position="68"/>
    </location>
</feature>
<evidence type="ECO:0000313" key="3">
    <source>
        <dbReference type="Proteomes" id="UP001178461"/>
    </source>
</evidence>
<reference evidence="2" key="1">
    <citation type="submission" date="2022-12" db="EMBL/GenBank/DDBJ databases">
        <authorList>
            <person name="Alioto T."/>
            <person name="Alioto T."/>
            <person name="Gomez Garrido J."/>
        </authorList>
    </citation>
    <scope>NUCLEOTIDE SEQUENCE</scope>
</reference>
<proteinExistence type="predicted"/>
<gene>
    <name evidence="2" type="ORF">PODLI_1B023628</name>
</gene>
<accession>A0AA35KSB1</accession>